<accession>A0A6A3G221</accession>
<proteinExistence type="predicted"/>
<evidence type="ECO:0000256" key="1">
    <source>
        <dbReference type="SAM" id="MobiDB-lite"/>
    </source>
</evidence>
<comment type="caution">
    <text evidence="2">The sequence shown here is derived from an EMBL/GenBank/DDBJ whole genome shotgun (WGS) entry which is preliminary data.</text>
</comment>
<dbReference type="Proteomes" id="UP000429607">
    <property type="component" value="Unassembled WGS sequence"/>
</dbReference>
<protein>
    <submittedName>
        <fullName evidence="2">Uncharacterized protein</fullName>
    </submittedName>
</protein>
<feature type="region of interest" description="Disordered" evidence="1">
    <location>
        <begin position="98"/>
        <end position="122"/>
    </location>
</feature>
<gene>
    <name evidence="2" type="ORF">PR001_g34008</name>
</gene>
<dbReference type="EMBL" id="QXFV01013549">
    <property type="protein sequence ID" value="KAE8950796.1"/>
    <property type="molecule type" value="Genomic_DNA"/>
</dbReference>
<organism evidence="2 3">
    <name type="scientific">Phytophthora rubi</name>
    <dbReference type="NCBI Taxonomy" id="129364"/>
    <lineage>
        <taxon>Eukaryota</taxon>
        <taxon>Sar</taxon>
        <taxon>Stramenopiles</taxon>
        <taxon>Oomycota</taxon>
        <taxon>Peronosporomycetes</taxon>
        <taxon>Peronosporales</taxon>
        <taxon>Peronosporaceae</taxon>
        <taxon>Phytophthora</taxon>
    </lineage>
</organism>
<dbReference type="AlphaFoldDB" id="A0A6A3G221"/>
<name>A0A6A3G221_9STRA</name>
<reference evidence="2 3" key="1">
    <citation type="submission" date="2018-09" db="EMBL/GenBank/DDBJ databases">
        <title>Genomic investigation of the strawberry pathogen Phytophthora fragariae indicates pathogenicity is determined by transcriptional variation in three key races.</title>
        <authorList>
            <person name="Adams T.M."/>
            <person name="Armitage A.D."/>
            <person name="Sobczyk M.K."/>
            <person name="Bates H.J."/>
            <person name="Dunwell J.M."/>
            <person name="Nellist C.F."/>
            <person name="Harrison R.J."/>
        </authorList>
    </citation>
    <scope>NUCLEOTIDE SEQUENCE [LARGE SCALE GENOMIC DNA]</scope>
    <source>
        <strain evidence="2 3">SCRP249</strain>
    </source>
</reference>
<evidence type="ECO:0000313" key="3">
    <source>
        <dbReference type="Proteomes" id="UP000429607"/>
    </source>
</evidence>
<sequence length="122" mass="13352">MLEWVASIETEDAGPWSDHKGVKMHLISPTDPIRVRKPARVYPVPRYAEKAVRLHTEATLQAFGARVEVEQRTAADWAAEWDLLKTEIVKMTLKVKKGTQAGSARGTATKAEATTGPTAAIS</sequence>
<evidence type="ECO:0000313" key="2">
    <source>
        <dbReference type="EMBL" id="KAE8950796.1"/>
    </source>
</evidence>